<dbReference type="PANTHER" id="PTHR33677:SF3">
    <property type="entry name" value="COPPER-SENSING TRANSCRIPTIONAL REPRESSOR RICR"/>
    <property type="match status" value="1"/>
</dbReference>
<feature type="compositionally biased region" description="Acidic residues" evidence="1">
    <location>
        <begin position="1"/>
        <end position="11"/>
    </location>
</feature>
<dbReference type="OrthoDB" id="9811244at2"/>
<feature type="region of interest" description="Disordered" evidence="1">
    <location>
        <begin position="1"/>
        <end position="31"/>
    </location>
</feature>
<name>A0A0J1I6I7_NIACI</name>
<dbReference type="GO" id="GO:0003677">
    <property type="term" value="F:DNA binding"/>
    <property type="evidence" value="ECO:0007669"/>
    <property type="project" value="InterPro"/>
</dbReference>
<gene>
    <name evidence="2" type="ORF">ABW02_23155</name>
    <name evidence="3" type="ORF">KD144_23190</name>
</gene>
<dbReference type="Proteomes" id="UP000036045">
    <property type="component" value="Unassembled WGS sequence"/>
</dbReference>
<dbReference type="GO" id="GO:0046872">
    <property type="term" value="F:metal ion binding"/>
    <property type="evidence" value="ECO:0007669"/>
    <property type="project" value="InterPro"/>
</dbReference>
<dbReference type="EMBL" id="JAGTPX010000041">
    <property type="protein sequence ID" value="MBR8672443.1"/>
    <property type="molecule type" value="Genomic_DNA"/>
</dbReference>
<dbReference type="PATRIC" id="fig|1397.4.peg.3755"/>
<dbReference type="PANTHER" id="PTHR33677">
    <property type="entry name" value="TRANSCRIPTIONAL REPRESSOR FRMR-RELATED"/>
    <property type="match status" value="1"/>
</dbReference>
<sequence>MASVLDNDESLEETHCSTSSERKSHHSNKVKQNLITRLNRIEGQIRGIKGLIEKDTYCDDVITQISATQAAMNSVAKILLEGHLKECVVERIQEGDLEVVDEVLITIQKLMKK</sequence>
<proteinExistence type="predicted"/>
<dbReference type="GO" id="GO:0045892">
    <property type="term" value="P:negative regulation of DNA-templated transcription"/>
    <property type="evidence" value="ECO:0007669"/>
    <property type="project" value="UniProtKB-ARBA"/>
</dbReference>
<keyword evidence="4" id="KW-1185">Reference proteome</keyword>
<evidence type="ECO:0000313" key="2">
    <source>
        <dbReference type="EMBL" id="KLV21574.1"/>
    </source>
</evidence>
<dbReference type="RefSeq" id="WP_016204441.1">
    <property type="nucleotide sequence ID" value="NZ_JADYUA010000076.1"/>
</dbReference>
<dbReference type="Pfam" id="PF02583">
    <property type="entry name" value="Trns_repr_metal"/>
    <property type="match status" value="1"/>
</dbReference>
<comment type="caution">
    <text evidence="2">The sequence shown here is derived from an EMBL/GenBank/DDBJ whole genome shotgun (WGS) entry which is preliminary data.</text>
</comment>
<dbReference type="InterPro" id="IPR038390">
    <property type="entry name" value="Metal_Tscrpt_repr_sf"/>
</dbReference>
<evidence type="ECO:0000313" key="3">
    <source>
        <dbReference type="EMBL" id="MBR8672443.1"/>
    </source>
</evidence>
<dbReference type="EMBL" id="LDPH01000037">
    <property type="protein sequence ID" value="KLV21574.1"/>
    <property type="molecule type" value="Genomic_DNA"/>
</dbReference>
<dbReference type="InterPro" id="IPR003735">
    <property type="entry name" value="Metal_Tscrpt_repr"/>
</dbReference>
<accession>A0A0J1I6I7</accession>
<evidence type="ECO:0000256" key="1">
    <source>
        <dbReference type="SAM" id="MobiDB-lite"/>
    </source>
</evidence>
<evidence type="ECO:0000313" key="4">
    <source>
        <dbReference type="Proteomes" id="UP000036045"/>
    </source>
</evidence>
<dbReference type="CDD" id="cd10152">
    <property type="entry name" value="SaCsoR-like_DUF156"/>
    <property type="match status" value="1"/>
</dbReference>
<protein>
    <submittedName>
        <fullName evidence="2">CsoR family transcriptional regulator</fullName>
    </submittedName>
    <submittedName>
        <fullName evidence="3">Metal-sensitive transcriptional regulator</fullName>
    </submittedName>
</protein>
<reference evidence="2 4" key="1">
    <citation type="submission" date="2015-05" db="EMBL/GenBank/DDBJ databases">
        <title>Whole genome sequence and identification of bacterial endophytes from Costus igneus.</title>
        <authorList>
            <person name="Lee Y.P."/>
            <person name="Gan H.M."/>
            <person name="Eng W."/>
            <person name="Wheatley M.S."/>
            <person name="Caraballo A."/>
            <person name="Polter S."/>
            <person name="Savka M.A."/>
            <person name="Hudson A.O."/>
        </authorList>
    </citation>
    <scope>NUCLEOTIDE SEQUENCE [LARGE SCALE GENOMIC DNA]</scope>
    <source>
        <strain evidence="2 4">RIT379</strain>
    </source>
</reference>
<dbReference type="AlphaFoldDB" id="A0A0J1I6I7"/>
<dbReference type="Gene3D" id="1.20.58.1000">
    <property type="entry name" value="Metal-sensitive repressor, helix protomer"/>
    <property type="match status" value="1"/>
</dbReference>
<reference evidence="3" key="2">
    <citation type="submission" date="2021-04" db="EMBL/GenBank/DDBJ databases">
        <title>Genomic analysis of electroactive and textile dye degrading Bacillus circulans strain: DC10 isolated from constructed wetland-microbial fuel cells treating textile dye wastewaters.</title>
        <authorList>
            <person name="Patel D.U."/>
            <person name="Desai C.R."/>
        </authorList>
    </citation>
    <scope>NUCLEOTIDE SEQUENCE</scope>
    <source>
        <strain evidence="3">DC10</strain>
    </source>
</reference>
<organism evidence="2 4">
    <name type="scientific">Niallia circulans</name>
    <name type="common">Bacillus circulans</name>
    <dbReference type="NCBI Taxonomy" id="1397"/>
    <lineage>
        <taxon>Bacteria</taxon>
        <taxon>Bacillati</taxon>
        <taxon>Bacillota</taxon>
        <taxon>Bacilli</taxon>
        <taxon>Bacillales</taxon>
        <taxon>Bacillaceae</taxon>
        <taxon>Niallia</taxon>
    </lineage>
</organism>